<evidence type="ECO:0000259" key="3">
    <source>
        <dbReference type="Pfam" id="PF03372"/>
    </source>
</evidence>
<dbReference type="SUPFAM" id="SSF56219">
    <property type="entry name" value="DNase I-like"/>
    <property type="match status" value="1"/>
</dbReference>
<keyword evidence="2" id="KW-0812">Transmembrane</keyword>
<evidence type="ECO:0000313" key="4">
    <source>
        <dbReference type="EMBL" id="MFD0916500.1"/>
    </source>
</evidence>
<evidence type="ECO:0000256" key="1">
    <source>
        <dbReference type="SAM" id="MobiDB-lite"/>
    </source>
</evidence>
<keyword evidence="4" id="KW-0540">Nuclease</keyword>
<dbReference type="RefSeq" id="WP_377212363.1">
    <property type="nucleotide sequence ID" value="NZ_JBHTJV010000006.1"/>
</dbReference>
<protein>
    <submittedName>
        <fullName evidence="4">Endonuclease/exonuclease/phosphatase family protein</fullName>
    </submittedName>
</protein>
<dbReference type="Proteomes" id="UP001597101">
    <property type="component" value="Unassembled WGS sequence"/>
</dbReference>
<sequence>MIWILALIAFACALTTLAGFFPLPHGLLRIFDFPRLQNAFIAAAGLITTLLLVEASVLRTLVLLAFAFTMAVQAYAILRFTPLWKSRSHAFDGDPECVPTASFFVSNVKMGNRQYEKVRERMAEANADICVFIETDADWIEGLYVDSERYPFSVSHPMDNGYGMHLVSRYRIIKHEVLFRLNEEVPSFDLMVEHPSGPRFRLITVHPEPPIATRDTVGRDAELALIGKEVRDYGEPLIVTGDLNDVAWSHSTRRFKRISKLLDPREGRGMFNTFHADYFFLRWPLDHAFHSPHFKLIAIKRMAHIGSDHFPMYYRLALTDTQKPKRENSEATAQDFEEADELIVEEKQRDRRPIGTDWEN</sequence>
<organism evidence="4 5">
    <name type="scientific">Pseudahrensia aquimaris</name>
    <dbReference type="NCBI Taxonomy" id="744461"/>
    <lineage>
        <taxon>Bacteria</taxon>
        <taxon>Pseudomonadati</taxon>
        <taxon>Pseudomonadota</taxon>
        <taxon>Alphaproteobacteria</taxon>
        <taxon>Hyphomicrobiales</taxon>
        <taxon>Ahrensiaceae</taxon>
        <taxon>Pseudahrensia</taxon>
    </lineage>
</organism>
<feature type="compositionally biased region" description="Basic and acidic residues" evidence="1">
    <location>
        <begin position="344"/>
        <end position="354"/>
    </location>
</feature>
<feature type="domain" description="Endonuclease/exonuclease/phosphatase" evidence="3">
    <location>
        <begin position="107"/>
        <end position="309"/>
    </location>
</feature>
<evidence type="ECO:0000256" key="2">
    <source>
        <dbReference type="SAM" id="Phobius"/>
    </source>
</evidence>
<keyword evidence="2" id="KW-0472">Membrane</keyword>
<name>A0ABW3FGV3_9HYPH</name>
<dbReference type="InterPro" id="IPR036691">
    <property type="entry name" value="Endo/exonu/phosph_ase_sf"/>
</dbReference>
<dbReference type="Pfam" id="PF03372">
    <property type="entry name" value="Exo_endo_phos"/>
    <property type="match status" value="1"/>
</dbReference>
<dbReference type="EMBL" id="JBHTJV010000006">
    <property type="protein sequence ID" value="MFD0916500.1"/>
    <property type="molecule type" value="Genomic_DNA"/>
</dbReference>
<keyword evidence="2" id="KW-1133">Transmembrane helix</keyword>
<feature type="transmembrane region" description="Helical" evidence="2">
    <location>
        <begin position="60"/>
        <end position="78"/>
    </location>
</feature>
<dbReference type="Gene3D" id="3.60.10.10">
    <property type="entry name" value="Endonuclease/exonuclease/phosphatase"/>
    <property type="match status" value="1"/>
</dbReference>
<keyword evidence="5" id="KW-1185">Reference proteome</keyword>
<evidence type="ECO:0000313" key="5">
    <source>
        <dbReference type="Proteomes" id="UP001597101"/>
    </source>
</evidence>
<keyword evidence="4" id="KW-0255">Endonuclease</keyword>
<keyword evidence="4" id="KW-0378">Hydrolase</keyword>
<comment type="caution">
    <text evidence="4">The sequence shown here is derived from an EMBL/GenBank/DDBJ whole genome shotgun (WGS) entry which is preliminary data.</text>
</comment>
<feature type="transmembrane region" description="Helical" evidence="2">
    <location>
        <begin position="36"/>
        <end position="53"/>
    </location>
</feature>
<dbReference type="GO" id="GO:0004519">
    <property type="term" value="F:endonuclease activity"/>
    <property type="evidence" value="ECO:0007669"/>
    <property type="project" value="UniProtKB-KW"/>
</dbReference>
<reference evidence="5" key="1">
    <citation type="journal article" date="2019" name="Int. J. Syst. Evol. Microbiol.">
        <title>The Global Catalogue of Microorganisms (GCM) 10K type strain sequencing project: providing services to taxonomists for standard genome sequencing and annotation.</title>
        <authorList>
            <consortium name="The Broad Institute Genomics Platform"/>
            <consortium name="The Broad Institute Genome Sequencing Center for Infectious Disease"/>
            <person name="Wu L."/>
            <person name="Ma J."/>
        </authorList>
    </citation>
    <scope>NUCLEOTIDE SEQUENCE [LARGE SCALE GENOMIC DNA]</scope>
    <source>
        <strain evidence="5">CCUG 60023</strain>
    </source>
</reference>
<proteinExistence type="predicted"/>
<feature type="region of interest" description="Disordered" evidence="1">
    <location>
        <begin position="322"/>
        <end position="360"/>
    </location>
</feature>
<dbReference type="InterPro" id="IPR005135">
    <property type="entry name" value="Endo/exonuclease/phosphatase"/>
</dbReference>
<gene>
    <name evidence="4" type="ORF">ACFQ14_08780</name>
</gene>
<accession>A0ABW3FGV3</accession>